<dbReference type="InterPro" id="IPR000683">
    <property type="entry name" value="Gfo/Idh/MocA-like_OxRdtase_N"/>
</dbReference>
<comment type="caution">
    <text evidence="3">The sequence shown here is derived from an EMBL/GenBank/DDBJ whole genome shotgun (WGS) entry which is preliminary data.</text>
</comment>
<dbReference type="Gene3D" id="3.30.360.10">
    <property type="entry name" value="Dihydrodipicolinate Reductase, domain 2"/>
    <property type="match status" value="1"/>
</dbReference>
<feature type="domain" description="GFO/IDH/MocA-like oxidoreductase" evidence="2">
    <location>
        <begin position="178"/>
        <end position="315"/>
    </location>
</feature>
<evidence type="ECO:0000313" key="4">
    <source>
        <dbReference type="Proteomes" id="UP000249130"/>
    </source>
</evidence>
<dbReference type="OrthoDB" id="9801953at2"/>
<evidence type="ECO:0000259" key="1">
    <source>
        <dbReference type="Pfam" id="PF01408"/>
    </source>
</evidence>
<dbReference type="EMBL" id="NPEX01000078">
    <property type="protein sequence ID" value="RAI43650.1"/>
    <property type="molecule type" value="Genomic_DNA"/>
</dbReference>
<dbReference type="SUPFAM" id="SSF51735">
    <property type="entry name" value="NAD(P)-binding Rossmann-fold domains"/>
    <property type="match status" value="1"/>
</dbReference>
<sequence length="413" mass="45840">MVICNQAVTWRIAAAHTAAGFFQFREACKVATKKLGIIMHGVTGRMGLNQHLVRSIVAIRAEGGVLLPNGDRVMPDPILVGRNAEKVAALGRQYGIERTTSDLAAALKNPEDTLFFDAATTQARADLVTQAIEAGKHVYCEKPISETLDKALAMATLAKARGVKNGVVQDKLFLPGLRKIAKLKEAGFFGRMFSVRGEFGYWVFEGDWGQPAQRPSWNYKLGEGGGIILDMLCHWRYVLDNLFGEVKAVSCLGATHIPSRVDENGKTYVADADDAAYATFELEGGVIAHMNSSWCVRVRRDDLVTFQVDGTHGSAVAGLSKCWTQHRVNTPRPIWNPDVPQTMNFLDQWEEVPDNFDYDNGFKIQWESFIRHVVADTPWSHDLLEGAKGVQLAELGLKSWQERRWLDVPKLSV</sequence>
<dbReference type="SUPFAM" id="SSF55347">
    <property type="entry name" value="Glyceraldehyde-3-phosphate dehydrogenase-like, C-terminal domain"/>
    <property type="match status" value="1"/>
</dbReference>
<dbReference type="PANTHER" id="PTHR42840:SF8">
    <property type="entry name" value="OXIDOREDUCTASE"/>
    <property type="match status" value="1"/>
</dbReference>
<evidence type="ECO:0000313" key="3">
    <source>
        <dbReference type="EMBL" id="RAI43650.1"/>
    </source>
</evidence>
<dbReference type="Gene3D" id="3.40.50.720">
    <property type="entry name" value="NAD(P)-binding Rossmann-like Domain"/>
    <property type="match status" value="1"/>
</dbReference>
<evidence type="ECO:0000259" key="2">
    <source>
        <dbReference type="Pfam" id="PF22725"/>
    </source>
</evidence>
<dbReference type="Pfam" id="PF22725">
    <property type="entry name" value="GFO_IDH_MocA_C3"/>
    <property type="match status" value="1"/>
</dbReference>
<reference evidence="3 4" key="1">
    <citation type="submission" date="2017-07" db="EMBL/GenBank/DDBJ databases">
        <title>Draft Genome Sequences of Select Purple Nonsulfur Bacteria.</title>
        <authorList>
            <person name="Lasarre B."/>
            <person name="Mckinlay J.B."/>
        </authorList>
    </citation>
    <scope>NUCLEOTIDE SEQUENCE [LARGE SCALE GENOMIC DNA]</scope>
    <source>
        <strain evidence="3 4">DSM 5909</strain>
    </source>
</reference>
<dbReference type="AlphaFoldDB" id="A0A327KXP5"/>
<proteinExistence type="predicted"/>
<dbReference type="PANTHER" id="PTHR42840">
    <property type="entry name" value="NAD(P)-BINDING ROSSMANN-FOLD SUPERFAMILY PROTEIN-RELATED"/>
    <property type="match status" value="1"/>
</dbReference>
<dbReference type="InterPro" id="IPR036291">
    <property type="entry name" value="NAD(P)-bd_dom_sf"/>
</dbReference>
<protein>
    <submittedName>
        <fullName evidence="3">Oxidoreductase</fullName>
    </submittedName>
</protein>
<gene>
    <name evidence="3" type="ORF">CH341_13300</name>
</gene>
<organism evidence="3 4">
    <name type="scientific">Rhodoplanes roseus</name>
    <dbReference type="NCBI Taxonomy" id="29409"/>
    <lineage>
        <taxon>Bacteria</taxon>
        <taxon>Pseudomonadati</taxon>
        <taxon>Pseudomonadota</taxon>
        <taxon>Alphaproteobacteria</taxon>
        <taxon>Hyphomicrobiales</taxon>
        <taxon>Nitrobacteraceae</taxon>
        <taxon>Rhodoplanes</taxon>
    </lineage>
</organism>
<accession>A0A327KXP5</accession>
<feature type="domain" description="Gfo/Idh/MocA-like oxidoreductase N-terminal" evidence="1">
    <location>
        <begin position="79"/>
        <end position="164"/>
    </location>
</feature>
<dbReference type="InterPro" id="IPR055170">
    <property type="entry name" value="GFO_IDH_MocA-like_dom"/>
</dbReference>
<dbReference type="GO" id="GO:0000166">
    <property type="term" value="F:nucleotide binding"/>
    <property type="evidence" value="ECO:0007669"/>
    <property type="project" value="InterPro"/>
</dbReference>
<dbReference type="Pfam" id="PF01408">
    <property type="entry name" value="GFO_IDH_MocA"/>
    <property type="match status" value="1"/>
</dbReference>
<dbReference type="Proteomes" id="UP000249130">
    <property type="component" value="Unassembled WGS sequence"/>
</dbReference>
<keyword evidence="4" id="KW-1185">Reference proteome</keyword>
<name>A0A327KXP5_9BRAD</name>